<sequence>MSRKPRSQTSGRRDTPRPRPAGHQREERTRHPDAGTGIWLYGKHPVEAALLNPDRPCIQLMATRDVLETMDTAAKQALRQIPSTIIDREELDLLLPPGSVHQGLALQVRALPTIGTEDVVSKSRNMDSATVLILDQVTDPHNVGAIIRSAAAFGALAVIIQDRHSPEETGTLAKSASGALERMPLIRVSNLVRAMSVLKDGGFWIAGLTADAPSTLPEARLSGKIALTLGSEGSGLRRLTRENCDILTSLPMSGAVESLNVSNAAAVALYELFRTQTARTV</sequence>
<feature type="compositionally biased region" description="Basic and acidic residues" evidence="4">
    <location>
        <begin position="11"/>
        <end position="33"/>
    </location>
</feature>
<dbReference type="EMBL" id="CP014525">
    <property type="protein sequence ID" value="AMW33996.1"/>
    <property type="molecule type" value="Genomic_DNA"/>
</dbReference>
<dbReference type="GO" id="GO:0005829">
    <property type="term" value="C:cytosol"/>
    <property type="evidence" value="ECO:0007669"/>
    <property type="project" value="TreeGrafter"/>
</dbReference>
<dbReference type="Proteomes" id="UP000076066">
    <property type="component" value="Chromosome"/>
</dbReference>
<feature type="region of interest" description="Disordered" evidence="4">
    <location>
        <begin position="1"/>
        <end position="36"/>
    </location>
</feature>
<keyword evidence="2" id="KW-0489">Methyltransferase</keyword>
<dbReference type="Gene3D" id="3.30.1330.30">
    <property type="match status" value="1"/>
</dbReference>
<dbReference type="SUPFAM" id="SSF75217">
    <property type="entry name" value="alpha/beta knot"/>
    <property type="match status" value="1"/>
</dbReference>
<dbReference type="FunFam" id="3.40.1280.10:FF:000008">
    <property type="entry name" value="Group 3 RNA methyltransferase TrmH"/>
    <property type="match status" value="1"/>
</dbReference>
<evidence type="ECO:0000256" key="1">
    <source>
        <dbReference type="ARBA" id="ARBA00007228"/>
    </source>
</evidence>
<evidence type="ECO:0000313" key="6">
    <source>
        <dbReference type="EMBL" id="AMW33996.1"/>
    </source>
</evidence>
<keyword evidence="7" id="KW-1185">Reference proteome</keyword>
<dbReference type="NCBIfam" id="TIGR00186">
    <property type="entry name" value="rRNA_methyl_3"/>
    <property type="match status" value="1"/>
</dbReference>
<accession>A0A143DBH2</accession>
<dbReference type="GO" id="GO:0032259">
    <property type="term" value="P:methylation"/>
    <property type="evidence" value="ECO:0007669"/>
    <property type="project" value="UniProtKB-KW"/>
</dbReference>
<evidence type="ECO:0000256" key="2">
    <source>
        <dbReference type="ARBA" id="ARBA00022603"/>
    </source>
</evidence>
<gene>
    <name evidence="6" type="ORF">AY555_01055</name>
</gene>
<feature type="domain" description="RNA 2-O ribose methyltransferase substrate binding" evidence="5">
    <location>
        <begin position="39"/>
        <end position="114"/>
    </location>
</feature>
<dbReference type="InterPro" id="IPR013123">
    <property type="entry name" value="SpoU_subst-bd"/>
</dbReference>
<reference evidence="6 7" key="1">
    <citation type="submission" date="2016-02" db="EMBL/GenBank/DDBJ databases">
        <title>Complete Genome of H5569, the type strain of the newly described species Haematospirillium jordaniae.</title>
        <authorList>
            <person name="Nicholson A.C."/>
            <person name="Humrighouse B.W."/>
            <person name="Loparov V."/>
            <person name="McQuiston J.R."/>
        </authorList>
    </citation>
    <scope>NUCLEOTIDE SEQUENCE [LARGE SCALE GENOMIC DNA]</scope>
    <source>
        <strain evidence="6 7">H5569</strain>
    </source>
</reference>
<dbReference type="AlphaFoldDB" id="A0A143DBH2"/>
<dbReference type="InterPro" id="IPR029064">
    <property type="entry name" value="Ribosomal_eL30-like_sf"/>
</dbReference>
<evidence type="ECO:0000259" key="5">
    <source>
        <dbReference type="SMART" id="SM00967"/>
    </source>
</evidence>
<dbReference type="KEGG" id="hjo:AY555_01055"/>
<dbReference type="InterPro" id="IPR001537">
    <property type="entry name" value="SpoU_MeTrfase"/>
</dbReference>
<dbReference type="CDD" id="cd18103">
    <property type="entry name" value="SpoU-like_RlmB"/>
    <property type="match status" value="1"/>
</dbReference>
<dbReference type="RefSeq" id="WP_066132276.1">
    <property type="nucleotide sequence ID" value="NZ_CP014525.1"/>
</dbReference>
<dbReference type="InterPro" id="IPR004441">
    <property type="entry name" value="rRNA_MeTrfase_TrmH"/>
</dbReference>
<dbReference type="GO" id="GO:0008173">
    <property type="term" value="F:RNA methyltransferase activity"/>
    <property type="evidence" value="ECO:0007669"/>
    <property type="project" value="InterPro"/>
</dbReference>
<dbReference type="InterPro" id="IPR029026">
    <property type="entry name" value="tRNA_m1G_MTases_N"/>
</dbReference>
<dbReference type="SMART" id="SM00967">
    <property type="entry name" value="SpoU_sub_bind"/>
    <property type="match status" value="1"/>
</dbReference>
<dbReference type="GO" id="GO:0003723">
    <property type="term" value="F:RNA binding"/>
    <property type="evidence" value="ECO:0007669"/>
    <property type="project" value="InterPro"/>
</dbReference>
<evidence type="ECO:0000256" key="3">
    <source>
        <dbReference type="ARBA" id="ARBA00022679"/>
    </source>
</evidence>
<protein>
    <submittedName>
        <fullName evidence="6">Pseudouridine synthase</fullName>
    </submittedName>
</protein>
<dbReference type="PANTHER" id="PTHR46429">
    <property type="entry name" value="23S RRNA (GUANOSINE-2'-O-)-METHYLTRANSFERASE RLMB"/>
    <property type="match status" value="1"/>
</dbReference>
<evidence type="ECO:0000256" key="4">
    <source>
        <dbReference type="SAM" id="MobiDB-lite"/>
    </source>
</evidence>
<dbReference type="SUPFAM" id="SSF55315">
    <property type="entry name" value="L30e-like"/>
    <property type="match status" value="1"/>
</dbReference>
<dbReference type="GO" id="GO:0006396">
    <property type="term" value="P:RNA processing"/>
    <property type="evidence" value="ECO:0007669"/>
    <property type="project" value="InterPro"/>
</dbReference>
<organism evidence="6 7">
    <name type="scientific">Haematospirillum jordaniae</name>
    <dbReference type="NCBI Taxonomy" id="1549855"/>
    <lineage>
        <taxon>Bacteria</taxon>
        <taxon>Pseudomonadati</taxon>
        <taxon>Pseudomonadota</taxon>
        <taxon>Alphaproteobacteria</taxon>
        <taxon>Rhodospirillales</taxon>
        <taxon>Novispirillaceae</taxon>
        <taxon>Haematospirillum</taxon>
    </lineage>
</organism>
<dbReference type="Gene3D" id="3.40.1280.10">
    <property type="match status" value="1"/>
</dbReference>
<evidence type="ECO:0000313" key="7">
    <source>
        <dbReference type="Proteomes" id="UP000076066"/>
    </source>
</evidence>
<proteinExistence type="inferred from homology"/>
<comment type="similarity">
    <text evidence="1">Belongs to the class IV-like SAM-binding methyltransferase superfamily. RNA methyltransferase TrmH family.</text>
</comment>
<dbReference type="Pfam" id="PF00588">
    <property type="entry name" value="SpoU_methylase"/>
    <property type="match status" value="1"/>
</dbReference>
<keyword evidence="3" id="KW-0808">Transferase</keyword>
<dbReference type="Pfam" id="PF08032">
    <property type="entry name" value="SpoU_sub_bind"/>
    <property type="match status" value="1"/>
</dbReference>
<dbReference type="STRING" id="1549855.AY555_01055"/>
<dbReference type="OrthoDB" id="9785673at2"/>
<dbReference type="GeneID" id="53315746"/>
<name>A0A143DBH2_9PROT</name>
<dbReference type="InterPro" id="IPR029028">
    <property type="entry name" value="Alpha/beta_knot_MTases"/>
</dbReference>
<dbReference type="PANTHER" id="PTHR46429:SF1">
    <property type="entry name" value="23S RRNA (GUANOSINE-2'-O-)-METHYLTRANSFERASE RLMB"/>
    <property type="match status" value="1"/>
</dbReference>